<dbReference type="InterPro" id="IPR003660">
    <property type="entry name" value="HAMP_dom"/>
</dbReference>
<dbReference type="PANTHER" id="PTHR32089:SF112">
    <property type="entry name" value="LYSOZYME-LIKE PROTEIN-RELATED"/>
    <property type="match status" value="1"/>
</dbReference>
<dbReference type="PROSITE" id="PS50885">
    <property type="entry name" value="HAMP"/>
    <property type="match status" value="1"/>
</dbReference>
<gene>
    <name evidence="11" type="ORF">B0H94_11470</name>
</gene>
<dbReference type="SMART" id="SM00283">
    <property type="entry name" value="MA"/>
    <property type="match status" value="1"/>
</dbReference>
<dbReference type="CDD" id="cd11386">
    <property type="entry name" value="MCP_signal"/>
    <property type="match status" value="1"/>
</dbReference>
<evidence type="ECO:0000256" key="6">
    <source>
        <dbReference type="PROSITE-ProRule" id="PRU00284"/>
    </source>
</evidence>
<feature type="domain" description="HAMP" evidence="10">
    <location>
        <begin position="201"/>
        <end position="254"/>
    </location>
</feature>
<keyword evidence="8" id="KW-1133">Transmembrane helix</keyword>
<comment type="caution">
    <text evidence="11">The sequence shown here is derived from an EMBL/GenBank/DDBJ whole genome shotgun (WGS) entry which is preliminary data.</text>
</comment>
<keyword evidence="4 6" id="KW-0807">Transducer</keyword>
<dbReference type="SMART" id="SM00304">
    <property type="entry name" value="HAMP"/>
    <property type="match status" value="2"/>
</dbReference>
<evidence type="ECO:0000256" key="7">
    <source>
        <dbReference type="SAM" id="MobiDB-lite"/>
    </source>
</evidence>
<dbReference type="SUPFAM" id="SSF58104">
    <property type="entry name" value="Methyl-accepting chemotaxis protein (MCP) signaling domain"/>
    <property type="match status" value="1"/>
</dbReference>
<feature type="transmembrane region" description="Helical" evidence="8">
    <location>
        <begin position="178"/>
        <end position="199"/>
    </location>
</feature>
<dbReference type="PANTHER" id="PTHR32089">
    <property type="entry name" value="METHYL-ACCEPTING CHEMOTAXIS PROTEIN MCPB"/>
    <property type="match status" value="1"/>
</dbReference>
<dbReference type="GO" id="GO:0005886">
    <property type="term" value="C:plasma membrane"/>
    <property type="evidence" value="ECO:0007669"/>
    <property type="project" value="UniProtKB-SubCell"/>
</dbReference>
<dbReference type="EMBL" id="PYAV01000014">
    <property type="protein sequence ID" value="PSL42596.1"/>
    <property type="molecule type" value="Genomic_DNA"/>
</dbReference>
<keyword evidence="12" id="KW-1185">Reference proteome</keyword>
<keyword evidence="8" id="KW-0812">Transmembrane</keyword>
<dbReference type="GO" id="GO:0004888">
    <property type="term" value="F:transmembrane signaling receptor activity"/>
    <property type="evidence" value="ECO:0007669"/>
    <property type="project" value="InterPro"/>
</dbReference>
<dbReference type="Proteomes" id="UP000242310">
    <property type="component" value="Unassembled WGS sequence"/>
</dbReference>
<evidence type="ECO:0000256" key="5">
    <source>
        <dbReference type="ARBA" id="ARBA00029447"/>
    </source>
</evidence>
<evidence type="ECO:0000259" key="9">
    <source>
        <dbReference type="PROSITE" id="PS50111"/>
    </source>
</evidence>
<feature type="region of interest" description="Disordered" evidence="7">
    <location>
        <begin position="264"/>
        <end position="283"/>
    </location>
</feature>
<name>A0A2P8H8N5_9BACI</name>
<dbReference type="AlphaFoldDB" id="A0A2P8H8N5"/>
<dbReference type="Gene3D" id="6.10.340.10">
    <property type="match status" value="1"/>
</dbReference>
<evidence type="ECO:0000313" key="12">
    <source>
        <dbReference type="Proteomes" id="UP000242310"/>
    </source>
</evidence>
<sequence>MRWTLRKKLVAGFTSIALLLALVIGFALIQMNQMSQTFDFLLNNETELHSTISEVESNVNQQSSMFRAYLINEDEDQLEAVFERNDAIRSLLEEAEGMAYDEADIAAIDELWSDNYRYRSNVQGAEGISGGAAVSYANQSVLPLGQDMRDHTQELLDRIDADVAAATDETLAEAGGTVLLVSIVSIAAVIFAILAGVLISNRIARPVVSLSRSATRMAEGDLTEEKKRFKTNDEIHDLNEAFHEMKTNLHGMISRIASGAESVAASSEEMKSSAEETSNATNQITESIQKVAGGADRQTQRTSEAKATAQEINDGMGQIAETMEHVSESSANAGENAANGVKVIDDTVAQMETIDARTEAISTKVNSLSEHSEQVDQIISLIGNIAEQTNLLALNAAIEAARAGEHGKGFAVVADEVRKLAEQSNASAQEISTLISEIQGGIQSSVEMTEEGRAAVQSGINHVNEARTEFSSIQSAVHDVTGQIQQVAAAVEEMSAGTETLTQTIETTAEEASSTSSYAENVAASAEEQMASMEEVSSAAESLSSMSEELEQEVNNFNIHERQSEGEEMVLSEEAEEVSEERKVS</sequence>
<evidence type="ECO:0000256" key="2">
    <source>
        <dbReference type="ARBA" id="ARBA00022475"/>
    </source>
</evidence>
<dbReference type="Pfam" id="PF00015">
    <property type="entry name" value="MCPsignal"/>
    <property type="match status" value="1"/>
</dbReference>
<dbReference type="GO" id="GO:0007165">
    <property type="term" value="P:signal transduction"/>
    <property type="evidence" value="ECO:0007669"/>
    <property type="project" value="UniProtKB-KW"/>
</dbReference>
<dbReference type="InterPro" id="IPR024478">
    <property type="entry name" value="HlyB_4HB_MCP"/>
</dbReference>
<dbReference type="RefSeq" id="WP_106589668.1">
    <property type="nucleotide sequence ID" value="NZ_PYAV01000014.1"/>
</dbReference>
<reference evidence="11 12" key="1">
    <citation type="submission" date="2018-03" db="EMBL/GenBank/DDBJ databases">
        <title>Genomic Encyclopedia of Type Strains, Phase III (KMG-III): the genomes of soil and plant-associated and newly described type strains.</title>
        <authorList>
            <person name="Whitman W."/>
        </authorList>
    </citation>
    <scope>NUCLEOTIDE SEQUENCE [LARGE SCALE GENOMIC DNA]</scope>
    <source>
        <strain evidence="11 12">CGMCC 1.07653</strain>
    </source>
</reference>
<evidence type="ECO:0000256" key="4">
    <source>
        <dbReference type="ARBA" id="ARBA00023224"/>
    </source>
</evidence>
<evidence type="ECO:0000256" key="1">
    <source>
        <dbReference type="ARBA" id="ARBA00004236"/>
    </source>
</evidence>
<comment type="subcellular location">
    <subcellularLocation>
        <location evidence="1">Cell membrane</location>
    </subcellularLocation>
</comment>
<dbReference type="Pfam" id="PF12729">
    <property type="entry name" value="4HB_MCP_1"/>
    <property type="match status" value="1"/>
</dbReference>
<dbReference type="CDD" id="cd06225">
    <property type="entry name" value="HAMP"/>
    <property type="match status" value="1"/>
</dbReference>
<feature type="compositionally biased region" description="Acidic residues" evidence="7">
    <location>
        <begin position="566"/>
        <end position="579"/>
    </location>
</feature>
<dbReference type="PROSITE" id="PS50111">
    <property type="entry name" value="CHEMOTAXIS_TRANSDUC_2"/>
    <property type="match status" value="1"/>
</dbReference>
<dbReference type="PRINTS" id="PR00260">
    <property type="entry name" value="CHEMTRNSDUCR"/>
</dbReference>
<dbReference type="OrthoDB" id="107771at2"/>
<proteinExistence type="inferred from homology"/>
<protein>
    <submittedName>
        <fullName evidence="11">Methyl-accepting chemotaxis protein</fullName>
    </submittedName>
</protein>
<dbReference type="GO" id="GO:0006935">
    <property type="term" value="P:chemotaxis"/>
    <property type="evidence" value="ECO:0007669"/>
    <property type="project" value="InterPro"/>
</dbReference>
<evidence type="ECO:0000259" key="10">
    <source>
        <dbReference type="PROSITE" id="PS50885"/>
    </source>
</evidence>
<feature type="domain" description="Methyl-accepting transducer" evidence="9">
    <location>
        <begin position="273"/>
        <end position="509"/>
    </location>
</feature>
<evidence type="ECO:0000256" key="8">
    <source>
        <dbReference type="SAM" id="Phobius"/>
    </source>
</evidence>
<keyword evidence="2" id="KW-1003">Cell membrane</keyword>
<dbReference type="InterPro" id="IPR004089">
    <property type="entry name" value="MCPsignal_dom"/>
</dbReference>
<dbReference type="Gene3D" id="1.10.287.950">
    <property type="entry name" value="Methyl-accepting chemotaxis protein"/>
    <property type="match status" value="1"/>
</dbReference>
<keyword evidence="3 8" id="KW-0472">Membrane</keyword>
<dbReference type="Pfam" id="PF00672">
    <property type="entry name" value="HAMP"/>
    <property type="match status" value="1"/>
</dbReference>
<evidence type="ECO:0000256" key="3">
    <source>
        <dbReference type="ARBA" id="ARBA00023136"/>
    </source>
</evidence>
<feature type="compositionally biased region" description="Low complexity" evidence="7">
    <location>
        <begin position="509"/>
        <end position="547"/>
    </location>
</feature>
<feature type="region of interest" description="Disordered" evidence="7">
    <location>
        <begin position="509"/>
        <end position="585"/>
    </location>
</feature>
<organism evidence="11 12">
    <name type="scientific">Salsuginibacillus halophilus</name>
    <dbReference type="NCBI Taxonomy" id="517424"/>
    <lineage>
        <taxon>Bacteria</taxon>
        <taxon>Bacillati</taxon>
        <taxon>Bacillota</taxon>
        <taxon>Bacilli</taxon>
        <taxon>Bacillales</taxon>
        <taxon>Bacillaceae</taxon>
        <taxon>Salsuginibacillus</taxon>
    </lineage>
</organism>
<dbReference type="InterPro" id="IPR004090">
    <property type="entry name" value="Chemotax_Me-accpt_rcpt"/>
</dbReference>
<comment type="similarity">
    <text evidence="5">Belongs to the methyl-accepting chemotaxis (MCP) protein family.</text>
</comment>
<evidence type="ECO:0000313" key="11">
    <source>
        <dbReference type="EMBL" id="PSL42596.1"/>
    </source>
</evidence>
<accession>A0A2P8H8N5</accession>